<comment type="caution">
    <text evidence="1">The sequence shown here is derived from an EMBL/GenBank/DDBJ whole genome shotgun (WGS) entry which is preliminary data.</text>
</comment>
<organism evidence="1 2">
    <name type="scientific">Portunus trituberculatus</name>
    <name type="common">Swimming crab</name>
    <name type="synonym">Neptunus trituberculatus</name>
    <dbReference type="NCBI Taxonomy" id="210409"/>
    <lineage>
        <taxon>Eukaryota</taxon>
        <taxon>Metazoa</taxon>
        <taxon>Ecdysozoa</taxon>
        <taxon>Arthropoda</taxon>
        <taxon>Crustacea</taxon>
        <taxon>Multicrustacea</taxon>
        <taxon>Malacostraca</taxon>
        <taxon>Eumalacostraca</taxon>
        <taxon>Eucarida</taxon>
        <taxon>Decapoda</taxon>
        <taxon>Pleocyemata</taxon>
        <taxon>Brachyura</taxon>
        <taxon>Eubrachyura</taxon>
        <taxon>Portunoidea</taxon>
        <taxon>Portunidae</taxon>
        <taxon>Portuninae</taxon>
        <taxon>Portunus</taxon>
    </lineage>
</organism>
<name>A0A5B7IMA5_PORTR</name>
<proteinExistence type="predicted"/>
<keyword evidence="2" id="KW-1185">Reference proteome</keyword>
<sequence length="46" mass="4815">MSSRGAAGTVTLLLDGKASTRLIGAGKRERLSREVDNEGPRCTGQV</sequence>
<dbReference type="Proteomes" id="UP000324222">
    <property type="component" value="Unassembled WGS sequence"/>
</dbReference>
<accession>A0A5B7IMA5</accession>
<dbReference type="EMBL" id="VSRR010061552">
    <property type="protein sequence ID" value="MPC83109.1"/>
    <property type="molecule type" value="Genomic_DNA"/>
</dbReference>
<dbReference type="AlphaFoldDB" id="A0A5B7IMA5"/>
<reference evidence="1 2" key="1">
    <citation type="submission" date="2019-05" db="EMBL/GenBank/DDBJ databases">
        <title>Another draft genome of Portunus trituberculatus and its Hox gene families provides insights of decapod evolution.</title>
        <authorList>
            <person name="Jeong J.-H."/>
            <person name="Song I."/>
            <person name="Kim S."/>
            <person name="Choi T."/>
            <person name="Kim D."/>
            <person name="Ryu S."/>
            <person name="Kim W."/>
        </authorList>
    </citation>
    <scope>NUCLEOTIDE SEQUENCE [LARGE SCALE GENOMIC DNA]</scope>
    <source>
        <tissue evidence="1">Muscle</tissue>
    </source>
</reference>
<protein>
    <submittedName>
        <fullName evidence="1">Uncharacterized protein</fullName>
    </submittedName>
</protein>
<gene>
    <name evidence="1" type="ORF">E2C01_077800</name>
</gene>
<evidence type="ECO:0000313" key="2">
    <source>
        <dbReference type="Proteomes" id="UP000324222"/>
    </source>
</evidence>
<evidence type="ECO:0000313" key="1">
    <source>
        <dbReference type="EMBL" id="MPC83109.1"/>
    </source>
</evidence>